<feature type="transmembrane region" description="Helical" evidence="6">
    <location>
        <begin position="35"/>
        <end position="56"/>
    </location>
</feature>
<feature type="transmembrane region" description="Helical" evidence="6">
    <location>
        <begin position="147"/>
        <end position="167"/>
    </location>
</feature>
<sequence>MFDDKPLLGILLMLGFCIVAPLGDAVAKLIGQSVALGPMLLLRFAVQVVLLAPFIVLSLRPWRLSPRALGFCALRTGLHMAGIGLMFTALRHMPLADAIAIVFVLPFLNLFLGRVLLNETVGAARLSACIVGFTGTLFVIQPSFAAVGWYALLPLLVALLFSGFMLITRHISQETDPIGLQFISGLMATALMLPLFALGSAAELTDLTWATPNSLEWGLLLAVGALGTLAHLLMTWSLRYAPSATVSPIQYVEIPIAALIGLLIFSDLPNALASFGMSLTIAAGLFTMFVEGASQRRSPKEPPSPLSVPTAAE</sequence>
<keyword evidence="4 6" id="KW-1133">Transmembrane helix</keyword>
<keyword evidence="5 6" id="KW-0472">Membrane</keyword>
<evidence type="ECO:0000256" key="1">
    <source>
        <dbReference type="ARBA" id="ARBA00004141"/>
    </source>
</evidence>
<feature type="transmembrane region" description="Helical" evidence="6">
    <location>
        <begin position="271"/>
        <end position="290"/>
    </location>
</feature>
<dbReference type="RefSeq" id="WP_089889620.1">
    <property type="nucleotide sequence ID" value="NZ_CALJFH010000002.1"/>
</dbReference>
<evidence type="ECO:0000313" key="9">
    <source>
        <dbReference type="Proteomes" id="UP000199026"/>
    </source>
</evidence>
<dbReference type="EMBL" id="FNPR01000002">
    <property type="protein sequence ID" value="SDY44176.1"/>
    <property type="molecule type" value="Genomic_DNA"/>
</dbReference>
<feature type="transmembrane region" description="Helical" evidence="6">
    <location>
        <begin position="217"/>
        <end position="236"/>
    </location>
</feature>
<dbReference type="Pfam" id="PF00892">
    <property type="entry name" value="EamA"/>
    <property type="match status" value="2"/>
</dbReference>
<evidence type="ECO:0000256" key="5">
    <source>
        <dbReference type="ARBA" id="ARBA00023136"/>
    </source>
</evidence>
<feature type="transmembrane region" description="Helical" evidence="6">
    <location>
        <begin position="95"/>
        <end position="117"/>
    </location>
</feature>
<evidence type="ECO:0000256" key="4">
    <source>
        <dbReference type="ARBA" id="ARBA00022989"/>
    </source>
</evidence>
<dbReference type="GeneID" id="78124279"/>
<dbReference type="OrthoDB" id="9815809at2"/>
<name>A0A1H3JW76_9RHOB</name>
<dbReference type="AlphaFoldDB" id="A0A1H3JW76"/>
<reference evidence="8 9" key="1">
    <citation type="submission" date="2016-10" db="EMBL/GenBank/DDBJ databases">
        <authorList>
            <person name="de Groot N.N."/>
        </authorList>
    </citation>
    <scope>NUCLEOTIDE SEQUENCE [LARGE SCALE GENOMIC DNA]</scope>
    <source>
        <strain evidence="8 9">DSM 24677</strain>
    </source>
</reference>
<protein>
    <submittedName>
        <fullName evidence="8">EamA domain-containing membrane protein RarD</fullName>
    </submittedName>
</protein>
<keyword evidence="9" id="KW-1185">Reference proteome</keyword>
<dbReference type="GO" id="GO:0016020">
    <property type="term" value="C:membrane"/>
    <property type="evidence" value="ECO:0007669"/>
    <property type="project" value="UniProtKB-SubCell"/>
</dbReference>
<feature type="domain" description="EamA" evidence="7">
    <location>
        <begin position="149"/>
        <end position="287"/>
    </location>
</feature>
<keyword evidence="3 6" id="KW-0812">Transmembrane</keyword>
<dbReference type="InterPro" id="IPR037185">
    <property type="entry name" value="EmrE-like"/>
</dbReference>
<evidence type="ECO:0000313" key="8">
    <source>
        <dbReference type="EMBL" id="SDY44176.1"/>
    </source>
</evidence>
<dbReference type="InterPro" id="IPR000620">
    <property type="entry name" value="EamA_dom"/>
</dbReference>
<evidence type="ECO:0000256" key="6">
    <source>
        <dbReference type="SAM" id="Phobius"/>
    </source>
</evidence>
<accession>A0A1H3JW76</accession>
<evidence type="ECO:0000256" key="2">
    <source>
        <dbReference type="ARBA" id="ARBA00009853"/>
    </source>
</evidence>
<feature type="transmembrane region" description="Helical" evidence="6">
    <location>
        <begin position="179"/>
        <end position="197"/>
    </location>
</feature>
<dbReference type="PANTHER" id="PTHR22911:SF6">
    <property type="entry name" value="SOLUTE CARRIER FAMILY 35 MEMBER G1"/>
    <property type="match status" value="1"/>
</dbReference>
<organism evidence="8 9">
    <name type="scientific">Lentibacter algarum</name>
    <dbReference type="NCBI Taxonomy" id="576131"/>
    <lineage>
        <taxon>Bacteria</taxon>
        <taxon>Pseudomonadati</taxon>
        <taxon>Pseudomonadota</taxon>
        <taxon>Alphaproteobacteria</taxon>
        <taxon>Rhodobacterales</taxon>
        <taxon>Roseobacteraceae</taxon>
        <taxon>Lentibacter</taxon>
    </lineage>
</organism>
<feature type="transmembrane region" description="Helical" evidence="6">
    <location>
        <begin position="68"/>
        <end position="89"/>
    </location>
</feature>
<dbReference type="SUPFAM" id="SSF103481">
    <property type="entry name" value="Multidrug resistance efflux transporter EmrE"/>
    <property type="match status" value="2"/>
</dbReference>
<dbReference type="STRING" id="576131.SAMN05444486_102204"/>
<proteinExistence type="inferred from homology"/>
<evidence type="ECO:0000259" key="7">
    <source>
        <dbReference type="Pfam" id="PF00892"/>
    </source>
</evidence>
<feature type="domain" description="EamA" evidence="7">
    <location>
        <begin position="8"/>
        <end position="140"/>
    </location>
</feature>
<dbReference type="PANTHER" id="PTHR22911">
    <property type="entry name" value="ACYL-MALONYL CONDENSING ENZYME-RELATED"/>
    <property type="match status" value="1"/>
</dbReference>
<feature type="transmembrane region" description="Helical" evidence="6">
    <location>
        <begin position="248"/>
        <end position="265"/>
    </location>
</feature>
<dbReference type="Proteomes" id="UP000199026">
    <property type="component" value="Unassembled WGS sequence"/>
</dbReference>
<evidence type="ECO:0000256" key="3">
    <source>
        <dbReference type="ARBA" id="ARBA00022692"/>
    </source>
</evidence>
<comment type="similarity">
    <text evidence="2">Belongs to the drug/metabolite transporter (DMT) superfamily. 10 TMS drug/metabolite exporter (DME) (TC 2.A.7.3) family.</text>
</comment>
<feature type="transmembrane region" description="Helical" evidence="6">
    <location>
        <begin position="124"/>
        <end position="141"/>
    </location>
</feature>
<comment type="subcellular location">
    <subcellularLocation>
        <location evidence="1">Membrane</location>
        <topology evidence="1">Multi-pass membrane protein</topology>
    </subcellularLocation>
</comment>
<gene>
    <name evidence="8" type="ORF">SAMN05444486_102204</name>
</gene>